<accession>A0AAN1XZS6</accession>
<evidence type="ECO:0000256" key="3">
    <source>
        <dbReference type="ARBA" id="ARBA00022801"/>
    </source>
</evidence>
<dbReference type="Proteomes" id="UP001317532">
    <property type="component" value="Chromosome"/>
</dbReference>
<evidence type="ECO:0008006" key="14">
    <source>
        <dbReference type="Google" id="ProtNLM"/>
    </source>
</evidence>
<evidence type="ECO:0000256" key="5">
    <source>
        <dbReference type="ARBA" id="ARBA00023049"/>
    </source>
</evidence>
<feature type="transmembrane region" description="Helical" evidence="8">
    <location>
        <begin position="63"/>
        <end position="81"/>
    </location>
</feature>
<dbReference type="GO" id="GO:0006508">
    <property type="term" value="P:proteolysis"/>
    <property type="evidence" value="ECO:0007669"/>
    <property type="project" value="UniProtKB-KW"/>
</dbReference>
<dbReference type="EMBL" id="AP025523">
    <property type="protein sequence ID" value="BDE07836.1"/>
    <property type="molecule type" value="Genomic_DNA"/>
</dbReference>
<feature type="domain" description="Peptidase M48" evidence="10">
    <location>
        <begin position="210"/>
        <end position="403"/>
    </location>
</feature>
<organism evidence="12 13">
    <name type="scientific">Vulcanimicrobium alpinum</name>
    <dbReference type="NCBI Taxonomy" id="3016050"/>
    <lineage>
        <taxon>Bacteria</taxon>
        <taxon>Bacillati</taxon>
        <taxon>Vulcanimicrobiota</taxon>
        <taxon>Vulcanimicrobiia</taxon>
        <taxon>Vulcanimicrobiales</taxon>
        <taxon>Vulcanimicrobiaceae</taxon>
        <taxon>Vulcanimicrobium</taxon>
    </lineage>
</organism>
<sequence>MFVTIAAVVALACAFAPPPASARTRLDARVDALSDRVLLTRDAAGLVDPGRQRRARAIADLRHGASIGWAIAQILAVWWLWRSGTGARVRDMVRRRTRSRVAQRAAFGAVLGAIAPIAAFPFALVSYRVGFNAGVTDQRLDVWILGYLMRVLLDAAIGALVVSVVLTLVENVRAWYLYVAAGLYGGALLAVALAPIVPLGTPHKTTPHAVTALATEVARAVGVPDRPVVVLATSRRGNAMSVRAAGIGPTSRAVVGDVALAHVTEPELRIALAHADAHVLTADPLRQTLFAVTLFVFGAALAVLLSDRVGFRRDDDALSRLALVATFLGLVLIVLYPIYTGYARNLETRADRIALAAVPDRAATVRAMVRLADDDLVPLCDRRSIRWYFDDRPALGGRIAAAAGTADPCPGGGPATANPPSSPSP</sequence>
<feature type="chain" id="PRO_5042906273" description="Peptidase M48 domain-containing protein" evidence="9">
    <location>
        <begin position="23"/>
        <end position="425"/>
    </location>
</feature>
<keyword evidence="2" id="KW-0479">Metal-binding</keyword>
<feature type="transmembrane region" description="Helical" evidence="8">
    <location>
        <begin position="317"/>
        <end position="339"/>
    </location>
</feature>
<dbReference type="Pfam" id="PF01435">
    <property type="entry name" value="Peptidase_M48"/>
    <property type="match status" value="1"/>
</dbReference>
<evidence type="ECO:0000256" key="6">
    <source>
        <dbReference type="RuleBase" id="RU003983"/>
    </source>
</evidence>
<proteinExistence type="inferred from homology"/>
<keyword evidence="8" id="KW-0812">Transmembrane</keyword>
<feature type="transmembrane region" description="Helical" evidence="8">
    <location>
        <begin position="144"/>
        <end position="168"/>
    </location>
</feature>
<feature type="transmembrane region" description="Helical" evidence="8">
    <location>
        <begin position="288"/>
        <end position="305"/>
    </location>
</feature>
<dbReference type="AlphaFoldDB" id="A0AAN1XZS6"/>
<evidence type="ECO:0000313" key="12">
    <source>
        <dbReference type="EMBL" id="BDE07836.1"/>
    </source>
</evidence>
<dbReference type="InterPro" id="IPR032456">
    <property type="entry name" value="Peptidase_M48_N"/>
</dbReference>
<evidence type="ECO:0000256" key="7">
    <source>
        <dbReference type="SAM" id="MobiDB-lite"/>
    </source>
</evidence>
<evidence type="ECO:0000259" key="11">
    <source>
        <dbReference type="Pfam" id="PF16491"/>
    </source>
</evidence>
<dbReference type="Pfam" id="PF16491">
    <property type="entry name" value="Peptidase_M48_N"/>
    <property type="match status" value="1"/>
</dbReference>
<gene>
    <name evidence="12" type="ORF">WPS_31120</name>
</gene>
<keyword evidence="9" id="KW-0732">Signal</keyword>
<comment type="similarity">
    <text evidence="6">Belongs to the peptidase M48 family.</text>
</comment>
<evidence type="ECO:0000256" key="8">
    <source>
        <dbReference type="SAM" id="Phobius"/>
    </source>
</evidence>
<dbReference type="InterPro" id="IPR001915">
    <property type="entry name" value="Peptidase_M48"/>
</dbReference>
<dbReference type="KEGG" id="vab:WPS_31120"/>
<protein>
    <recommendedName>
        <fullName evidence="14">Peptidase M48 domain-containing protein</fullName>
    </recommendedName>
</protein>
<keyword evidence="3 6" id="KW-0378">Hydrolase</keyword>
<evidence type="ECO:0000256" key="1">
    <source>
        <dbReference type="ARBA" id="ARBA00022670"/>
    </source>
</evidence>
<feature type="transmembrane region" description="Helical" evidence="8">
    <location>
        <begin position="101"/>
        <end position="124"/>
    </location>
</feature>
<dbReference type="GO" id="GO:0046872">
    <property type="term" value="F:metal ion binding"/>
    <property type="evidence" value="ECO:0007669"/>
    <property type="project" value="UniProtKB-KW"/>
</dbReference>
<name>A0AAN1XZS6_UNVUL</name>
<evidence type="ECO:0000256" key="2">
    <source>
        <dbReference type="ARBA" id="ARBA00022723"/>
    </source>
</evidence>
<keyword evidence="8" id="KW-0472">Membrane</keyword>
<feature type="transmembrane region" description="Helical" evidence="8">
    <location>
        <begin position="175"/>
        <end position="197"/>
    </location>
</feature>
<keyword evidence="5 6" id="KW-0482">Metalloprotease</keyword>
<evidence type="ECO:0000256" key="9">
    <source>
        <dbReference type="SAM" id="SignalP"/>
    </source>
</evidence>
<feature type="domain" description="CAAX prenyl protease 1 N-terminal" evidence="11">
    <location>
        <begin position="80"/>
        <end position="197"/>
    </location>
</feature>
<evidence type="ECO:0000256" key="4">
    <source>
        <dbReference type="ARBA" id="ARBA00022833"/>
    </source>
</evidence>
<dbReference type="GO" id="GO:0004222">
    <property type="term" value="F:metalloendopeptidase activity"/>
    <property type="evidence" value="ECO:0007669"/>
    <property type="project" value="InterPro"/>
</dbReference>
<evidence type="ECO:0000313" key="13">
    <source>
        <dbReference type="Proteomes" id="UP001317532"/>
    </source>
</evidence>
<evidence type="ECO:0000259" key="10">
    <source>
        <dbReference type="Pfam" id="PF01435"/>
    </source>
</evidence>
<keyword evidence="1 6" id="KW-0645">Protease</keyword>
<feature type="region of interest" description="Disordered" evidence="7">
    <location>
        <begin position="406"/>
        <end position="425"/>
    </location>
</feature>
<feature type="signal peptide" evidence="9">
    <location>
        <begin position="1"/>
        <end position="22"/>
    </location>
</feature>
<reference evidence="12 13" key="1">
    <citation type="journal article" date="2022" name="ISME Commun">
        <title>Vulcanimicrobium alpinus gen. nov. sp. nov., the first cultivated representative of the candidate phylum 'Eremiobacterota', is a metabolically versatile aerobic anoxygenic phototroph.</title>
        <authorList>
            <person name="Yabe S."/>
            <person name="Muto K."/>
            <person name="Abe K."/>
            <person name="Yokota A."/>
            <person name="Staudigel H."/>
            <person name="Tebo B.M."/>
        </authorList>
    </citation>
    <scope>NUCLEOTIDE SEQUENCE [LARGE SCALE GENOMIC DNA]</scope>
    <source>
        <strain evidence="12 13">WC8-2</strain>
    </source>
</reference>
<dbReference type="RefSeq" id="WP_317995399.1">
    <property type="nucleotide sequence ID" value="NZ_AP025523.1"/>
</dbReference>
<keyword evidence="13" id="KW-1185">Reference proteome</keyword>
<comment type="cofactor">
    <cofactor evidence="6">
        <name>Zn(2+)</name>
        <dbReference type="ChEBI" id="CHEBI:29105"/>
    </cofactor>
    <text evidence="6">Binds 1 zinc ion per subunit.</text>
</comment>
<keyword evidence="4 6" id="KW-0862">Zinc</keyword>
<keyword evidence="8" id="KW-1133">Transmembrane helix</keyword>